<dbReference type="Pfam" id="PF07690">
    <property type="entry name" value="MFS_1"/>
    <property type="match status" value="1"/>
</dbReference>
<dbReference type="Gene3D" id="1.20.1250.20">
    <property type="entry name" value="MFS general substrate transporter like domains"/>
    <property type="match status" value="1"/>
</dbReference>
<feature type="transmembrane region" description="Helical" evidence="7">
    <location>
        <begin position="64"/>
        <end position="81"/>
    </location>
</feature>
<feature type="transmembrane region" description="Helical" evidence="7">
    <location>
        <begin position="237"/>
        <end position="254"/>
    </location>
</feature>
<dbReference type="InterPro" id="IPR036259">
    <property type="entry name" value="MFS_trans_sf"/>
</dbReference>
<dbReference type="SUPFAM" id="SSF103473">
    <property type="entry name" value="MFS general substrate transporter"/>
    <property type="match status" value="1"/>
</dbReference>
<dbReference type="PANTHER" id="PTHR42718">
    <property type="entry name" value="MAJOR FACILITATOR SUPERFAMILY MULTIDRUG TRANSPORTER MFSC"/>
    <property type="match status" value="1"/>
</dbReference>
<comment type="subcellular location">
    <subcellularLocation>
        <location evidence="1">Cell membrane</location>
        <topology evidence="1">Multi-pass membrane protein</topology>
    </subcellularLocation>
</comment>
<evidence type="ECO:0000256" key="4">
    <source>
        <dbReference type="ARBA" id="ARBA00022692"/>
    </source>
</evidence>
<feature type="domain" description="Major facilitator superfamily (MFS) profile" evidence="8">
    <location>
        <begin position="22"/>
        <end position="507"/>
    </location>
</feature>
<keyword evidence="4 7" id="KW-0812">Transmembrane</keyword>
<dbReference type="InterPro" id="IPR020846">
    <property type="entry name" value="MFS_dom"/>
</dbReference>
<feature type="transmembrane region" description="Helical" evidence="7">
    <location>
        <begin position="88"/>
        <end position="105"/>
    </location>
</feature>
<comment type="caution">
    <text evidence="9">The sequence shown here is derived from an EMBL/GenBank/DDBJ whole genome shotgun (WGS) entry which is preliminary data.</text>
</comment>
<feature type="transmembrane region" description="Helical" evidence="7">
    <location>
        <begin position="205"/>
        <end position="225"/>
    </location>
</feature>
<keyword evidence="2" id="KW-0813">Transport</keyword>
<dbReference type="InterPro" id="IPR011701">
    <property type="entry name" value="MFS"/>
</dbReference>
<dbReference type="Gene3D" id="1.20.1720.10">
    <property type="entry name" value="Multidrug resistance protein D"/>
    <property type="match status" value="1"/>
</dbReference>
<keyword evidence="3" id="KW-1003">Cell membrane</keyword>
<evidence type="ECO:0000256" key="2">
    <source>
        <dbReference type="ARBA" id="ARBA00022448"/>
    </source>
</evidence>
<keyword evidence="10" id="KW-1185">Reference proteome</keyword>
<accession>A0ABT1IE78</accession>
<feature type="transmembrane region" description="Helical" evidence="7">
    <location>
        <begin position="20"/>
        <end position="44"/>
    </location>
</feature>
<name>A0ABT1IE78_9PSEU</name>
<keyword evidence="6 7" id="KW-0472">Membrane</keyword>
<feature type="transmembrane region" description="Helical" evidence="7">
    <location>
        <begin position="481"/>
        <end position="503"/>
    </location>
</feature>
<reference evidence="9 10" key="1">
    <citation type="submission" date="2022-06" db="EMBL/GenBank/DDBJ databases">
        <title>Genomic Encyclopedia of Archaeal and Bacterial Type Strains, Phase II (KMG-II): from individual species to whole genera.</title>
        <authorList>
            <person name="Goeker M."/>
        </authorList>
    </citation>
    <scope>NUCLEOTIDE SEQUENCE [LARGE SCALE GENOMIC DNA]</scope>
    <source>
        <strain evidence="9 10">DSM 44255</strain>
    </source>
</reference>
<proteinExistence type="predicted"/>
<evidence type="ECO:0000256" key="6">
    <source>
        <dbReference type="ARBA" id="ARBA00023136"/>
    </source>
</evidence>
<dbReference type="EMBL" id="JAMTCO010000008">
    <property type="protein sequence ID" value="MCP2270939.1"/>
    <property type="molecule type" value="Genomic_DNA"/>
</dbReference>
<evidence type="ECO:0000256" key="1">
    <source>
        <dbReference type="ARBA" id="ARBA00004651"/>
    </source>
</evidence>
<dbReference type="Proteomes" id="UP001205185">
    <property type="component" value="Unassembled WGS sequence"/>
</dbReference>
<evidence type="ECO:0000259" key="8">
    <source>
        <dbReference type="PROSITE" id="PS50850"/>
    </source>
</evidence>
<dbReference type="CDD" id="cd17321">
    <property type="entry name" value="MFS_MMR_MDR_like"/>
    <property type="match status" value="1"/>
</dbReference>
<protein>
    <submittedName>
        <fullName evidence="9">MFS transporter, DHA2 family, multidrug resistance protein</fullName>
    </submittedName>
</protein>
<feature type="transmembrane region" description="Helical" evidence="7">
    <location>
        <begin position="412"/>
        <end position="429"/>
    </location>
</feature>
<feature type="transmembrane region" description="Helical" evidence="7">
    <location>
        <begin position="365"/>
        <end position="391"/>
    </location>
</feature>
<evidence type="ECO:0000313" key="9">
    <source>
        <dbReference type="EMBL" id="MCP2270939.1"/>
    </source>
</evidence>
<feature type="transmembrane region" description="Helical" evidence="7">
    <location>
        <begin position="311"/>
        <end position="332"/>
    </location>
</feature>
<evidence type="ECO:0000256" key="7">
    <source>
        <dbReference type="SAM" id="Phobius"/>
    </source>
</evidence>
<sequence length="523" mass="53573">MNVSGGTETGTDVRAGRREWLGLAVLGLPTILIALDMSVLYLALPHVAGDLGASSVQQLWITDIYGFLLAGLLVTMGTVGDRIGRRKLLLIGAACFAAASVLAAYSQTPEMLIATRALLGIAGSTMMPSTMSLISGMFTNPKQHATALSVWMVCFMGGVALGPIIGGALLEAFWWGAAFLFGVPVMLVLLVLAPKFLPEFRNPGAGRIDLFSVALSLLAILPLVYGLKQLTRGGGTLLAVLAIAVGLASGITFVRRQNRLTHPLLDLRLFRNGTFTTALLLTTFAGLVSANQLFVSLYLQTVQRLTPVQTALWLLPGAISMIVLIQLAPVLIQRIKPALVIAGGLLVAAVGFLMLTQVSASTDDLGFTVAALVVANIGIGPMAGLCAVLAMQSAPPEHVGAAASLTETSGEFGLAMGVATVGVVGFSLYRSAVEIPASTPDGVADAARESAAGAISVADQLPAADAASLLNSAYQATTSSLHISAAICAGLVVVCAVMVTVGLRRIPAANDAGGSTGSGSTDG</sequence>
<feature type="transmembrane region" description="Helical" evidence="7">
    <location>
        <begin position="172"/>
        <end position="193"/>
    </location>
</feature>
<organism evidence="9 10">
    <name type="scientific">Actinokineospora diospyrosa</name>
    <dbReference type="NCBI Taxonomy" id="103728"/>
    <lineage>
        <taxon>Bacteria</taxon>
        <taxon>Bacillati</taxon>
        <taxon>Actinomycetota</taxon>
        <taxon>Actinomycetes</taxon>
        <taxon>Pseudonocardiales</taxon>
        <taxon>Pseudonocardiaceae</taxon>
        <taxon>Actinokineospora</taxon>
    </lineage>
</organism>
<dbReference type="PROSITE" id="PS50850">
    <property type="entry name" value="MFS"/>
    <property type="match status" value="1"/>
</dbReference>
<evidence type="ECO:0000256" key="5">
    <source>
        <dbReference type="ARBA" id="ARBA00022989"/>
    </source>
</evidence>
<feature type="transmembrane region" description="Helical" evidence="7">
    <location>
        <begin position="117"/>
        <end position="138"/>
    </location>
</feature>
<keyword evidence="5 7" id="KW-1133">Transmembrane helix</keyword>
<feature type="transmembrane region" description="Helical" evidence="7">
    <location>
        <begin position="275"/>
        <end position="299"/>
    </location>
</feature>
<evidence type="ECO:0000256" key="3">
    <source>
        <dbReference type="ARBA" id="ARBA00022475"/>
    </source>
</evidence>
<evidence type="ECO:0000313" key="10">
    <source>
        <dbReference type="Proteomes" id="UP001205185"/>
    </source>
</evidence>
<dbReference type="PANTHER" id="PTHR42718:SF47">
    <property type="entry name" value="METHYL VIOLOGEN RESISTANCE PROTEIN SMVA"/>
    <property type="match status" value="1"/>
</dbReference>
<dbReference type="RefSeq" id="WP_253887899.1">
    <property type="nucleotide sequence ID" value="NZ_BAAAVB010000013.1"/>
</dbReference>
<gene>
    <name evidence="9" type="ORF">LV75_003451</name>
</gene>
<feature type="transmembrane region" description="Helical" evidence="7">
    <location>
        <begin position="145"/>
        <end position="166"/>
    </location>
</feature>
<feature type="transmembrane region" description="Helical" evidence="7">
    <location>
        <begin position="339"/>
        <end position="359"/>
    </location>
</feature>